<reference evidence="3 4" key="1">
    <citation type="submission" date="2016-12" db="EMBL/GenBank/DDBJ databases">
        <authorList>
            <person name="Song W.-J."/>
            <person name="Kurnit D.M."/>
        </authorList>
    </citation>
    <scope>NUCLEOTIDE SEQUENCE [LARGE SCALE GENOMIC DNA]</scope>
    <source>
        <strain evidence="3 4">DSM 18488</strain>
    </source>
</reference>
<dbReference type="STRING" id="1121416.SAMN02745220_02026"/>
<name>A0A1M7Y5S7_9BACT</name>
<dbReference type="EMBL" id="FRFE01000008">
    <property type="protein sequence ID" value="SHO47884.1"/>
    <property type="molecule type" value="Genomic_DNA"/>
</dbReference>
<evidence type="ECO:0000313" key="4">
    <source>
        <dbReference type="Proteomes" id="UP000184603"/>
    </source>
</evidence>
<dbReference type="OrthoDB" id="5432589at2"/>
<dbReference type="Proteomes" id="UP000184603">
    <property type="component" value="Unassembled WGS sequence"/>
</dbReference>
<protein>
    <submittedName>
        <fullName evidence="3">Zinc resistance-associated protein</fullName>
    </submittedName>
</protein>
<dbReference type="Gene3D" id="1.20.120.1490">
    <property type="match status" value="1"/>
</dbReference>
<proteinExistence type="predicted"/>
<keyword evidence="4" id="KW-1185">Reference proteome</keyword>
<dbReference type="InterPro" id="IPR025961">
    <property type="entry name" value="Metal_resist"/>
</dbReference>
<sequence length="152" mass="16114">MKKQIIAVVLISGLAMATAASANWGRGGGRAGYNGYCPMVQGQAFQQVDPAVQEKMDKFYLETQDLRKQMVVKQAERRALMQGQNPDPAVASKLAGELFDLRTAMQEKAVAAGVDQYVGPRMMGNNFGGGRGPGMGPNGGGRGGRMMGGPNY</sequence>
<evidence type="ECO:0000256" key="1">
    <source>
        <dbReference type="SAM" id="MobiDB-lite"/>
    </source>
</evidence>
<dbReference type="AlphaFoldDB" id="A0A1M7Y5S7"/>
<keyword evidence="2" id="KW-0732">Signal</keyword>
<feature type="signal peptide" evidence="2">
    <location>
        <begin position="1"/>
        <end position="22"/>
    </location>
</feature>
<feature type="region of interest" description="Disordered" evidence="1">
    <location>
        <begin position="128"/>
        <end position="152"/>
    </location>
</feature>
<dbReference type="Pfam" id="PF13801">
    <property type="entry name" value="Metal_resist"/>
    <property type="match status" value="1"/>
</dbReference>
<dbReference type="RefSeq" id="WP_073613327.1">
    <property type="nucleotide sequence ID" value="NZ_FRFE01000008.1"/>
</dbReference>
<accession>A0A1M7Y5S7</accession>
<evidence type="ECO:0000256" key="2">
    <source>
        <dbReference type="SAM" id="SignalP"/>
    </source>
</evidence>
<organism evidence="3 4">
    <name type="scientific">Desulfopila aestuarii DSM 18488</name>
    <dbReference type="NCBI Taxonomy" id="1121416"/>
    <lineage>
        <taxon>Bacteria</taxon>
        <taxon>Pseudomonadati</taxon>
        <taxon>Thermodesulfobacteriota</taxon>
        <taxon>Desulfobulbia</taxon>
        <taxon>Desulfobulbales</taxon>
        <taxon>Desulfocapsaceae</taxon>
        <taxon>Desulfopila</taxon>
    </lineage>
</organism>
<gene>
    <name evidence="3" type="ORF">SAMN02745220_02026</name>
</gene>
<feature type="chain" id="PRO_5013269312" evidence="2">
    <location>
        <begin position="23"/>
        <end position="152"/>
    </location>
</feature>
<evidence type="ECO:0000313" key="3">
    <source>
        <dbReference type="EMBL" id="SHO47884.1"/>
    </source>
</evidence>